<proteinExistence type="predicted"/>
<evidence type="ECO:0000313" key="2">
    <source>
        <dbReference type="EMBL" id="PSH56360.1"/>
    </source>
</evidence>
<dbReference type="Proteomes" id="UP000241764">
    <property type="component" value="Unassembled WGS sequence"/>
</dbReference>
<name>A0A2P7AQ74_9HYPH</name>
<comment type="caution">
    <text evidence="2">The sequence shown here is derived from an EMBL/GenBank/DDBJ whole genome shotgun (WGS) entry which is preliminary data.</text>
</comment>
<reference evidence="3" key="1">
    <citation type="submission" date="2017-11" db="EMBL/GenBank/DDBJ databases">
        <authorList>
            <person name="Kuznetsova I."/>
            <person name="Sazanova A."/>
            <person name="Chirak E."/>
            <person name="Safronova V."/>
            <person name="Willems A."/>
        </authorList>
    </citation>
    <scope>NUCLEOTIDE SEQUENCE [LARGE SCALE GENOMIC DNA]</scope>
    <source>
        <strain evidence="3">CCBAU 03422</strain>
    </source>
</reference>
<sequence>MPNEKEGEITSHRQFNEPKLQRECGVGTQPNWILRQTTTIFEIVPDKGALALICVLESDANAKF</sequence>
<dbReference type="EMBL" id="PGGM01000024">
    <property type="protein sequence ID" value="PSH56360.1"/>
    <property type="molecule type" value="Genomic_DNA"/>
</dbReference>
<protein>
    <submittedName>
        <fullName evidence="2">Uncharacterized protein</fullName>
    </submittedName>
</protein>
<keyword evidence="3" id="KW-1185">Reference proteome</keyword>
<dbReference type="AlphaFoldDB" id="A0A2P7AQ74"/>
<gene>
    <name evidence="2" type="ORF">CU103_30070</name>
</gene>
<evidence type="ECO:0000313" key="3">
    <source>
        <dbReference type="Proteomes" id="UP000241764"/>
    </source>
</evidence>
<feature type="region of interest" description="Disordered" evidence="1">
    <location>
        <begin position="1"/>
        <end position="20"/>
    </location>
</feature>
<accession>A0A2P7AQ74</accession>
<organism evidence="2 3">
    <name type="scientific">Phyllobacterium sophorae</name>
    <dbReference type="NCBI Taxonomy" id="1520277"/>
    <lineage>
        <taxon>Bacteria</taxon>
        <taxon>Pseudomonadati</taxon>
        <taxon>Pseudomonadota</taxon>
        <taxon>Alphaproteobacteria</taxon>
        <taxon>Hyphomicrobiales</taxon>
        <taxon>Phyllobacteriaceae</taxon>
        <taxon>Phyllobacterium</taxon>
    </lineage>
</organism>
<evidence type="ECO:0000256" key="1">
    <source>
        <dbReference type="SAM" id="MobiDB-lite"/>
    </source>
</evidence>